<protein>
    <recommendedName>
        <fullName evidence="8">DNA topoisomerase 1</fullName>
        <ecNumber evidence="8">5.6.2.1</ecNumber>
    </recommendedName>
    <alternativeName>
        <fullName evidence="8">DNA topoisomerase I</fullName>
    </alternativeName>
</protein>
<dbReference type="Pfam" id="PF01751">
    <property type="entry name" value="Toprim"/>
    <property type="match status" value="1"/>
</dbReference>
<dbReference type="Proteomes" id="UP000757435">
    <property type="component" value="Unassembled WGS sequence"/>
</dbReference>
<comment type="subunit">
    <text evidence="8">Monomer.</text>
</comment>
<dbReference type="CDD" id="cd00186">
    <property type="entry name" value="TOP1Ac"/>
    <property type="match status" value="1"/>
</dbReference>
<dbReference type="SMART" id="SM00436">
    <property type="entry name" value="TOP1Bc"/>
    <property type="match status" value="1"/>
</dbReference>
<dbReference type="Gene3D" id="2.70.20.10">
    <property type="entry name" value="Topoisomerase I, domain 3"/>
    <property type="match status" value="1"/>
</dbReference>
<evidence type="ECO:0000256" key="5">
    <source>
        <dbReference type="ARBA" id="ARBA00023029"/>
    </source>
</evidence>
<feature type="site" description="Interaction with DNA" evidence="8">
    <location>
        <position position="145"/>
    </location>
</feature>
<dbReference type="AlphaFoldDB" id="A0A951ULX8"/>
<dbReference type="NCBIfam" id="TIGR01051">
    <property type="entry name" value="topA_bact"/>
    <property type="match status" value="1"/>
</dbReference>
<dbReference type="PROSITE" id="PS52039">
    <property type="entry name" value="TOPO_IA_2"/>
    <property type="match status" value="1"/>
</dbReference>
<feature type="region of interest" description="Interaction with DNA" evidence="8">
    <location>
        <begin position="166"/>
        <end position="171"/>
    </location>
</feature>
<accession>A0A951ULX8</accession>
<dbReference type="InterPro" id="IPR005733">
    <property type="entry name" value="TopoI_bac-type"/>
</dbReference>
<feature type="region of interest" description="Disordered" evidence="9">
    <location>
        <begin position="338"/>
        <end position="360"/>
    </location>
</feature>
<dbReference type="HAMAP" id="MF_00952">
    <property type="entry name" value="Topoisom_1_prok"/>
    <property type="match status" value="1"/>
</dbReference>
<dbReference type="Gene3D" id="1.10.460.10">
    <property type="entry name" value="Topoisomerase I, domain 2"/>
    <property type="match status" value="1"/>
</dbReference>
<name>A0A951ULX8_9CYAN</name>
<dbReference type="PRINTS" id="PR00417">
    <property type="entry name" value="PRTPISMRASEI"/>
</dbReference>
<sequence>MMHLLLIESPGKIAKLKQILGSGWIVKASMGHVRELADDGEDALGFDLTENSVQCRYVPRGAKGKQVLAELRQVVKQADRVFLGCDEDREGEVISWHLAQELRLKNPQRVVYHEITADAVRAAIAQPRPLNANLIAAGRARDCLDKLVGYRGSKHIVWKLNIGAKSMGRVQSATLHLLCQREREIQLFQPQNYWSVWVEYAEGFRAFYRVKLNAASTSGTDASPDTADDTGEAKEVPTSDRVLSQAEADRLVEVARTHPHTVTVVEGKIAHQSPPPPFITSTLQQAAGAKLHLSPDRTMQVAQSLYEKGLITYMRTDSVALSPEFCQEVRQWLETHDPDNVPKQMTRHKSRKGSQEAHEAIRPTDLHRPSAQLKVELSTDDFALYVLIWKRSVASQCNPARLRKTRVVTRSADLHWETRGQIVEFLGYARYWQNLHTDQQIPALSQGQALTLQQAQAEPKQTQPPPRYSEPKLVQLMERRGIGRPSTYAPTIKTLKQRDYVQVVKGKLQPTALGLDLDAALEKLLVKLVDPTFTAEMERSLDQIAQGEINWERWLNEWNRGYFAPALEQARQLMSLSAGTLSGNSSKNTGEKIAKKAATQNSASGRSPQLPTGKRTEYPCPVCRKPLEEYVYQKDGQPKTLLRCSDRATNSEQHREAVYFYTAKGSFWSPKFGELQESSETSRDRQTQKSSSGKKRSRRPPKDSD</sequence>
<reference evidence="12" key="1">
    <citation type="submission" date="2021-05" db="EMBL/GenBank/DDBJ databases">
        <authorList>
            <person name="Pietrasiak N."/>
            <person name="Ward R."/>
            <person name="Stajich J.E."/>
            <person name="Kurbessoian T."/>
        </authorList>
    </citation>
    <scope>NUCLEOTIDE SEQUENCE</scope>
    <source>
        <strain evidence="12">UHER 2000/2452</strain>
    </source>
</reference>
<dbReference type="EMBL" id="JAHHHD010000009">
    <property type="protein sequence ID" value="MBW4659046.1"/>
    <property type="molecule type" value="Genomic_DNA"/>
</dbReference>
<dbReference type="InterPro" id="IPR023406">
    <property type="entry name" value="Topo_IA_AS"/>
</dbReference>
<evidence type="ECO:0000256" key="6">
    <source>
        <dbReference type="ARBA" id="ARBA00023125"/>
    </source>
</evidence>
<keyword evidence="7 8" id="KW-0413">Isomerase</keyword>
<feature type="site" description="Interaction with DNA" evidence="8">
    <location>
        <position position="141"/>
    </location>
</feature>
<dbReference type="EC" id="5.6.2.1" evidence="8"/>
<dbReference type="CDD" id="cd03363">
    <property type="entry name" value="TOPRIM_TopoIA_TopoI"/>
    <property type="match status" value="1"/>
</dbReference>
<feature type="site" description="Interaction with DNA" evidence="8">
    <location>
        <position position="315"/>
    </location>
</feature>
<evidence type="ECO:0000313" key="12">
    <source>
        <dbReference type="EMBL" id="MBW4659046.1"/>
    </source>
</evidence>
<feature type="active site" description="O-(5'-phospho-DNA)-tyrosine intermediate" evidence="8">
    <location>
        <position position="313"/>
    </location>
</feature>
<evidence type="ECO:0000259" key="10">
    <source>
        <dbReference type="PROSITE" id="PS50880"/>
    </source>
</evidence>
<keyword evidence="4" id="KW-0460">Magnesium</keyword>
<evidence type="ECO:0000256" key="7">
    <source>
        <dbReference type="ARBA" id="ARBA00023235"/>
    </source>
</evidence>
<keyword evidence="5 8" id="KW-0799">Topoisomerase</keyword>
<dbReference type="InterPro" id="IPR023405">
    <property type="entry name" value="Topo_IA_core_domain"/>
</dbReference>
<evidence type="ECO:0000256" key="9">
    <source>
        <dbReference type="SAM" id="MobiDB-lite"/>
    </source>
</evidence>
<comment type="function">
    <text evidence="8">Releases the supercoiling and torsional tension of DNA, which is introduced during the DNA replication and transcription, by transiently cleaving and rejoining one strand of the DNA duplex. Introduces a single-strand break via transesterification at a target site in duplex DNA. The scissile phosphodiester is attacked by the catalytic tyrosine of the enzyme, resulting in the formation of a DNA-(5'-phosphotyrosyl)-enzyme intermediate and the expulsion of a 3'-OH DNA strand. The free DNA strand then undergoes passage around the unbroken strand, thus removing DNA supercoils. Finally, in the religation step, the DNA 3'-OH attacks the covalent intermediate to expel the active-site tyrosine and restore the DNA phosphodiester backbone.</text>
</comment>
<dbReference type="InterPro" id="IPR013824">
    <property type="entry name" value="Topo_IA_cen_sub1"/>
</dbReference>
<feature type="region of interest" description="Disordered" evidence="9">
    <location>
        <begin position="581"/>
        <end position="618"/>
    </location>
</feature>
<dbReference type="SUPFAM" id="SSF56712">
    <property type="entry name" value="Prokaryotic type I DNA topoisomerase"/>
    <property type="match status" value="1"/>
</dbReference>
<gene>
    <name evidence="8 12" type="primary">topA</name>
    <name evidence="12" type="ORF">KME15_10250</name>
</gene>
<dbReference type="InterPro" id="IPR013826">
    <property type="entry name" value="Topo_IA_cen_sub3"/>
</dbReference>
<proteinExistence type="inferred from homology"/>
<reference evidence="12" key="2">
    <citation type="journal article" date="2022" name="Microbiol. Resour. Announc.">
        <title>Metagenome Sequencing to Explore Phylogenomics of Terrestrial Cyanobacteria.</title>
        <authorList>
            <person name="Ward R.D."/>
            <person name="Stajich J.E."/>
            <person name="Johansen J.R."/>
            <person name="Huntemann M."/>
            <person name="Clum A."/>
            <person name="Foster B."/>
            <person name="Foster B."/>
            <person name="Roux S."/>
            <person name="Palaniappan K."/>
            <person name="Varghese N."/>
            <person name="Mukherjee S."/>
            <person name="Reddy T.B.K."/>
            <person name="Daum C."/>
            <person name="Copeland A."/>
            <person name="Chen I.A."/>
            <person name="Ivanova N.N."/>
            <person name="Kyrpides N.C."/>
            <person name="Shapiro N."/>
            <person name="Eloe-Fadrosh E.A."/>
            <person name="Pietrasiak N."/>
        </authorList>
    </citation>
    <scope>NUCLEOTIDE SEQUENCE</scope>
    <source>
        <strain evidence="12">UHER 2000/2452</strain>
    </source>
</reference>
<dbReference type="GO" id="GO:0006265">
    <property type="term" value="P:DNA topological change"/>
    <property type="evidence" value="ECO:0007669"/>
    <property type="project" value="UniProtKB-UniRule"/>
</dbReference>
<dbReference type="InterPro" id="IPR006171">
    <property type="entry name" value="TOPRIM_dom"/>
</dbReference>
<dbReference type="InterPro" id="IPR003601">
    <property type="entry name" value="Topo_IA_2"/>
</dbReference>
<comment type="catalytic activity">
    <reaction evidence="1 8">
        <text>ATP-independent breakage of single-stranded DNA, followed by passage and rejoining.</text>
        <dbReference type="EC" id="5.6.2.1"/>
    </reaction>
</comment>
<feature type="domain" description="Topo IA-type catalytic" evidence="11">
    <location>
        <begin position="131"/>
        <end position="567"/>
    </location>
</feature>
<dbReference type="InterPro" id="IPR028612">
    <property type="entry name" value="Topoisom_1_IA"/>
</dbReference>
<keyword evidence="3" id="KW-0479">Metal-binding</keyword>
<feature type="region of interest" description="Disordered" evidence="9">
    <location>
        <begin position="216"/>
        <end position="241"/>
    </location>
</feature>
<dbReference type="InterPro" id="IPR034149">
    <property type="entry name" value="TOPRIM_TopoI"/>
</dbReference>
<organism evidence="12 13">
    <name type="scientific">Drouetiella hepatica Uher 2000/2452</name>
    <dbReference type="NCBI Taxonomy" id="904376"/>
    <lineage>
        <taxon>Bacteria</taxon>
        <taxon>Bacillati</taxon>
        <taxon>Cyanobacteriota</taxon>
        <taxon>Cyanophyceae</taxon>
        <taxon>Oculatellales</taxon>
        <taxon>Oculatellaceae</taxon>
        <taxon>Drouetiella</taxon>
    </lineage>
</organism>
<dbReference type="PANTHER" id="PTHR42785:SF1">
    <property type="entry name" value="DNA TOPOISOMERASE"/>
    <property type="match status" value="1"/>
</dbReference>
<comment type="caution">
    <text evidence="12">The sequence shown here is derived from an EMBL/GenBank/DDBJ whole genome shotgun (WGS) entry which is preliminary data.</text>
</comment>
<dbReference type="PROSITE" id="PS50880">
    <property type="entry name" value="TOPRIM"/>
    <property type="match status" value="1"/>
</dbReference>
<evidence type="ECO:0000259" key="11">
    <source>
        <dbReference type="PROSITE" id="PS52039"/>
    </source>
</evidence>
<feature type="site" description="Interaction with DNA" evidence="8">
    <location>
        <position position="150"/>
    </location>
</feature>
<dbReference type="Gene3D" id="3.40.50.140">
    <property type="match status" value="1"/>
</dbReference>
<dbReference type="InterPro" id="IPR013825">
    <property type="entry name" value="Topo_IA_cen_sub2"/>
</dbReference>
<dbReference type="Pfam" id="PF01131">
    <property type="entry name" value="Topoisom_bac"/>
    <property type="match status" value="1"/>
</dbReference>
<dbReference type="PANTHER" id="PTHR42785">
    <property type="entry name" value="DNA TOPOISOMERASE, TYPE IA, CORE"/>
    <property type="match status" value="1"/>
</dbReference>
<dbReference type="Gene3D" id="1.10.290.10">
    <property type="entry name" value="Topoisomerase I, domain 4"/>
    <property type="match status" value="1"/>
</dbReference>
<feature type="domain" description="Toprim" evidence="10">
    <location>
        <begin position="2"/>
        <end position="117"/>
    </location>
</feature>
<evidence type="ECO:0000256" key="3">
    <source>
        <dbReference type="ARBA" id="ARBA00022723"/>
    </source>
</evidence>
<evidence type="ECO:0000256" key="4">
    <source>
        <dbReference type="ARBA" id="ARBA00022842"/>
    </source>
</evidence>
<keyword evidence="6 8" id="KW-0238">DNA-binding</keyword>
<dbReference type="GO" id="GO:0046872">
    <property type="term" value="F:metal ion binding"/>
    <property type="evidence" value="ECO:0007669"/>
    <property type="project" value="UniProtKB-KW"/>
</dbReference>
<evidence type="ECO:0000256" key="2">
    <source>
        <dbReference type="ARBA" id="ARBA00009446"/>
    </source>
</evidence>
<comment type="caution">
    <text evidence="8">Lacks conserved residue(s) required for the propagation of feature annotation.</text>
</comment>
<dbReference type="SMART" id="SM00437">
    <property type="entry name" value="TOP1Ac"/>
    <property type="match status" value="1"/>
</dbReference>
<comment type="similarity">
    <text evidence="2 8">Belongs to the type IA topoisomerase family.</text>
</comment>
<evidence type="ECO:0000313" key="13">
    <source>
        <dbReference type="Proteomes" id="UP000757435"/>
    </source>
</evidence>
<dbReference type="InterPro" id="IPR013497">
    <property type="entry name" value="Topo_IA_cen"/>
</dbReference>
<feature type="site" description="Interaction with DNA" evidence="8">
    <location>
        <position position="498"/>
    </location>
</feature>
<dbReference type="GO" id="GO:0003677">
    <property type="term" value="F:DNA binding"/>
    <property type="evidence" value="ECO:0007669"/>
    <property type="project" value="UniProtKB-KW"/>
</dbReference>
<dbReference type="InterPro" id="IPR000380">
    <property type="entry name" value="Topo_IA"/>
</dbReference>
<evidence type="ECO:0000256" key="1">
    <source>
        <dbReference type="ARBA" id="ARBA00000213"/>
    </source>
</evidence>
<dbReference type="GO" id="GO:0003917">
    <property type="term" value="F:DNA topoisomerase type I (single strand cut, ATP-independent) activity"/>
    <property type="evidence" value="ECO:0007669"/>
    <property type="project" value="UniProtKB-UniRule"/>
</dbReference>
<dbReference type="SMART" id="SM00493">
    <property type="entry name" value="TOPRIM"/>
    <property type="match status" value="1"/>
</dbReference>
<feature type="site" description="Interaction with DNA" evidence="8">
    <location>
        <position position="158"/>
    </location>
</feature>
<feature type="site" description="Interaction with DNA" evidence="8">
    <location>
        <position position="32"/>
    </location>
</feature>
<feature type="compositionally biased region" description="Polar residues" evidence="9">
    <location>
        <begin position="598"/>
        <end position="610"/>
    </location>
</feature>
<dbReference type="InterPro" id="IPR003602">
    <property type="entry name" value="Topo_IA_DNA-bd_dom"/>
</dbReference>
<evidence type="ECO:0000256" key="8">
    <source>
        <dbReference type="HAMAP-Rule" id="MF_00952"/>
    </source>
</evidence>
<feature type="region of interest" description="Disordered" evidence="9">
    <location>
        <begin position="674"/>
        <end position="705"/>
    </location>
</feature>
<dbReference type="PROSITE" id="PS00396">
    <property type="entry name" value="TOPO_IA_1"/>
    <property type="match status" value="1"/>
</dbReference>